<gene>
    <name evidence="4" type="ORF">GCM10022216_30740</name>
</gene>
<sequence>MKKQLFSLLCLFITTCSIQAQTLRLPNFFSDNMVIQRNTNVKFWGWGKAGQKVTLVPSWSKDSVHATITGNATWKAELPSPNAGGPFNIEILSQKQKITLKNVLVGEVWLVSGQSNMQWSAEQNLKQMKDILPSIANDKIRLLQISNIASQSEQENVFDSWQVCDSSSAASFSAIGYFFGKKLQNELNIPIGIINSSWGGSSAEYWTPAEVVYADKELTELAELQKVAPRKPYQPGVLWNSMLYPFAGFPIAGALWYQGEDNTISYKGYDKLIHGMVNSWRKSWNLEFPFYFVQIAPFQYKYEIPNAALLREQQSKTALTLNKSGMVVVTDLVDDIKNIHPQKKKEVALRLADIALVKDYGFNKNDYQSPIYKDYKIEGNKIRIRFNHLNGKLKVEGSDITELYIAGQDQKFYPAKGKIEGNELIVSSDQVKKPIAVRFGFSNTAMPNLFNENRLPVAPFRTDDWSF</sequence>
<dbReference type="InterPro" id="IPR036514">
    <property type="entry name" value="SGNH_hydro_sf"/>
</dbReference>
<evidence type="ECO:0000256" key="1">
    <source>
        <dbReference type="ARBA" id="ARBA00022801"/>
    </source>
</evidence>
<feature type="domain" description="Sialate O-acetylesterase" evidence="3">
    <location>
        <begin position="107"/>
        <end position="349"/>
    </location>
</feature>
<keyword evidence="5" id="KW-1185">Reference proteome</keyword>
<dbReference type="EMBL" id="BAAAZI010000012">
    <property type="protein sequence ID" value="GAA4146148.1"/>
    <property type="molecule type" value="Genomic_DNA"/>
</dbReference>
<evidence type="ECO:0000313" key="4">
    <source>
        <dbReference type="EMBL" id="GAA4146148.1"/>
    </source>
</evidence>
<dbReference type="PANTHER" id="PTHR22901:SF0">
    <property type="entry name" value="SIALATE O-ACETYLESTERASE"/>
    <property type="match status" value="1"/>
</dbReference>
<reference evidence="5" key="1">
    <citation type="journal article" date="2019" name="Int. J. Syst. Evol. Microbiol.">
        <title>The Global Catalogue of Microorganisms (GCM) 10K type strain sequencing project: providing services to taxonomists for standard genome sequencing and annotation.</title>
        <authorList>
            <consortium name="The Broad Institute Genomics Platform"/>
            <consortium name="The Broad Institute Genome Sequencing Center for Infectious Disease"/>
            <person name="Wu L."/>
            <person name="Ma J."/>
        </authorList>
    </citation>
    <scope>NUCLEOTIDE SEQUENCE [LARGE SCALE GENOMIC DNA]</scope>
    <source>
        <strain evidence="5">JCM 16704</strain>
    </source>
</reference>
<organism evidence="4 5">
    <name type="scientific">Sphingobacterium kyonggiense</name>
    <dbReference type="NCBI Taxonomy" id="714075"/>
    <lineage>
        <taxon>Bacteria</taxon>
        <taxon>Pseudomonadati</taxon>
        <taxon>Bacteroidota</taxon>
        <taxon>Sphingobacteriia</taxon>
        <taxon>Sphingobacteriales</taxon>
        <taxon>Sphingobacteriaceae</taxon>
        <taxon>Sphingobacterium</taxon>
    </lineage>
</organism>
<dbReference type="InterPro" id="IPR005181">
    <property type="entry name" value="SASA"/>
</dbReference>
<feature type="signal peptide" evidence="2">
    <location>
        <begin position="1"/>
        <end position="20"/>
    </location>
</feature>
<dbReference type="SUPFAM" id="SSF52266">
    <property type="entry name" value="SGNH hydrolase"/>
    <property type="match status" value="1"/>
</dbReference>
<comment type="caution">
    <text evidence="4">The sequence shown here is derived from an EMBL/GenBank/DDBJ whole genome shotgun (WGS) entry which is preliminary data.</text>
</comment>
<name>A0ABP7Z2P7_9SPHI</name>
<evidence type="ECO:0000259" key="3">
    <source>
        <dbReference type="Pfam" id="PF03629"/>
    </source>
</evidence>
<dbReference type="Proteomes" id="UP001500101">
    <property type="component" value="Unassembled WGS sequence"/>
</dbReference>
<keyword evidence="1" id="KW-0378">Hydrolase</keyword>
<feature type="chain" id="PRO_5045432001" evidence="2">
    <location>
        <begin position="21"/>
        <end position="467"/>
    </location>
</feature>
<protein>
    <submittedName>
        <fullName evidence="4">Sialate O-acetylesterase</fullName>
    </submittedName>
</protein>
<evidence type="ECO:0000256" key="2">
    <source>
        <dbReference type="SAM" id="SignalP"/>
    </source>
</evidence>
<proteinExistence type="predicted"/>
<evidence type="ECO:0000313" key="5">
    <source>
        <dbReference type="Proteomes" id="UP001500101"/>
    </source>
</evidence>
<keyword evidence="2" id="KW-0732">Signal</keyword>
<accession>A0ABP7Z2P7</accession>
<dbReference type="Gene3D" id="3.40.50.1110">
    <property type="entry name" value="SGNH hydrolase"/>
    <property type="match status" value="1"/>
</dbReference>
<dbReference type="InterPro" id="IPR039329">
    <property type="entry name" value="SIAE"/>
</dbReference>
<dbReference type="PANTHER" id="PTHR22901">
    <property type="entry name" value="SIALATE O-ACETYLESTERASE"/>
    <property type="match status" value="1"/>
</dbReference>
<dbReference type="RefSeq" id="WP_344675672.1">
    <property type="nucleotide sequence ID" value="NZ_BAAAZI010000012.1"/>
</dbReference>
<dbReference type="Pfam" id="PF03629">
    <property type="entry name" value="SASA"/>
    <property type="match status" value="1"/>
</dbReference>